<evidence type="ECO:0000313" key="3">
    <source>
        <dbReference type="EMBL" id="MBE1459504.1"/>
    </source>
</evidence>
<feature type="transmembrane region" description="Helical" evidence="2">
    <location>
        <begin position="384"/>
        <end position="403"/>
    </location>
</feature>
<proteinExistence type="predicted"/>
<sequence>MNGSDTFNTAEPGSTVGAQVGQMHNSQIYVVGPDEPPEREYEVGCHYLADGVPSKAREHLERARARGFEGPEVLFHQALALLSKRSYRDLTKEDKAVLANLSVRGVSVSRDGWRRGLGVVFTLLSCVDGSNGDTGAAVAELEALPATQRDLILRHLDLVLTGGMKQSVWHRVRENAKEARFSNDRVNRVWAYFEAEPAGPRTEHPKPYSISGRDFFGGLLLAAASLFPVAIMTGSALSQGSLTALLACLTMLVFGPVAGWHVASWHHRHRRRLALAHAYGYGRSPSPPPKGGFAEQVEREFDHYFAKYAPDPLTRNAWSERTKGVRRCLRDEVVRIYRETGVEADQVKWLIRFLVRDVRKRLRTGQPVEPEEIHRVDSALKLRCAVLCLFTAAATTAVVGIALQQAPVSTAGCLLFTVIAARFAVPLWLRIHSERRRFGEESQERKAVDAARKAEYERWRNKLGRLRPHEDEMEAWLSADKTLILEETLMSHRLVWHEIVAHAFLPTPKRPCRSAHVSKGPWRYSRYEIRVFLVTEEGVREATAVLDFSRSRWRTTSRKNYRFDAVSSVQVEIASTRRYTLNITLNNGPSESIVVSEAPNLDAVVDEESQSEAPDINLETAGFSHTLRVLEGIAAEGKPWFGRAVEPPSADPSDPPAAA</sequence>
<dbReference type="RefSeq" id="WP_191275110.1">
    <property type="nucleotide sequence ID" value="NZ_BMXJ01000008.1"/>
</dbReference>
<reference evidence="3 4" key="1">
    <citation type="submission" date="2020-10" db="EMBL/GenBank/DDBJ databases">
        <title>Sequencing the genomes of 1000 actinobacteria strains.</title>
        <authorList>
            <person name="Klenk H.-P."/>
        </authorList>
    </citation>
    <scope>NUCLEOTIDE SEQUENCE [LARGE SCALE GENOMIC DNA]</scope>
    <source>
        <strain evidence="3 4">DSM 45157</strain>
    </source>
</reference>
<feature type="region of interest" description="Disordered" evidence="1">
    <location>
        <begin position="640"/>
        <end position="659"/>
    </location>
</feature>
<feature type="compositionally biased region" description="Pro residues" evidence="1">
    <location>
        <begin position="649"/>
        <end position="659"/>
    </location>
</feature>
<feature type="transmembrane region" description="Helical" evidence="2">
    <location>
        <begin position="409"/>
        <end position="429"/>
    </location>
</feature>
<dbReference type="EMBL" id="JADBDY010000001">
    <property type="protein sequence ID" value="MBE1459504.1"/>
    <property type="molecule type" value="Genomic_DNA"/>
</dbReference>
<keyword evidence="2" id="KW-0812">Transmembrane</keyword>
<gene>
    <name evidence="3" type="ORF">H4W79_003718</name>
</gene>
<evidence type="ECO:0000313" key="4">
    <source>
        <dbReference type="Proteomes" id="UP000598217"/>
    </source>
</evidence>
<accession>A0ABR9HKF3</accession>
<keyword evidence="2" id="KW-1133">Transmembrane helix</keyword>
<name>A0ABR9HKF3_9ACTN</name>
<evidence type="ECO:0000256" key="2">
    <source>
        <dbReference type="SAM" id="Phobius"/>
    </source>
</evidence>
<organism evidence="3 4">
    <name type="scientific">Nocardiopsis terrae</name>
    <dbReference type="NCBI Taxonomy" id="372655"/>
    <lineage>
        <taxon>Bacteria</taxon>
        <taxon>Bacillati</taxon>
        <taxon>Actinomycetota</taxon>
        <taxon>Actinomycetes</taxon>
        <taxon>Streptosporangiales</taxon>
        <taxon>Nocardiopsidaceae</taxon>
        <taxon>Nocardiopsis</taxon>
    </lineage>
</organism>
<dbReference type="Proteomes" id="UP000598217">
    <property type="component" value="Unassembled WGS sequence"/>
</dbReference>
<evidence type="ECO:0000256" key="1">
    <source>
        <dbReference type="SAM" id="MobiDB-lite"/>
    </source>
</evidence>
<protein>
    <submittedName>
        <fullName evidence="3">Uncharacterized protein</fullName>
    </submittedName>
</protein>
<feature type="transmembrane region" description="Helical" evidence="2">
    <location>
        <begin position="215"/>
        <end position="237"/>
    </location>
</feature>
<keyword evidence="4" id="KW-1185">Reference proteome</keyword>
<keyword evidence="2" id="KW-0472">Membrane</keyword>
<feature type="transmembrane region" description="Helical" evidence="2">
    <location>
        <begin position="243"/>
        <end position="263"/>
    </location>
</feature>
<comment type="caution">
    <text evidence="3">The sequence shown here is derived from an EMBL/GenBank/DDBJ whole genome shotgun (WGS) entry which is preliminary data.</text>
</comment>